<accession>A0AAV3YS11</accession>
<keyword evidence="1" id="KW-1133">Transmembrane helix</keyword>
<keyword evidence="1" id="KW-0472">Membrane</keyword>
<reference evidence="2 3" key="1">
    <citation type="journal article" date="2021" name="Elife">
        <title>Chloroplast acquisition without the gene transfer in kleptoplastic sea slugs, Plakobranchus ocellatus.</title>
        <authorList>
            <person name="Maeda T."/>
            <person name="Takahashi S."/>
            <person name="Yoshida T."/>
            <person name="Shimamura S."/>
            <person name="Takaki Y."/>
            <person name="Nagai Y."/>
            <person name="Toyoda A."/>
            <person name="Suzuki Y."/>
            <person name="Arimoto A."/>
            <person name="Ishii H."/>
            <person name="Satoh N."/>
            <person name="Nishiyama T."/>
            <person name="Hasebe M."/>
            <person name="Maruyama T."/>
            <person name="Minagawa J."/>
            <person name="Obokata J."/>
            <person name="Shigenobu S."/>
        </authorList>
    </citation>
    <scope>NUCLEOTIDE SEQUENCE [LARGE SCALE GENOMIC DNA]</scope>
</reference>
<comment type="caution">
    <text evidence="2">The sequence shown here is derived from an EMBL/GenBank/DDBJ whole genome shotgun (WGS) entry which is preliminary data.</text>
</comment>
<keyword evidence="1" id="KW-0812">Transmembrane</keyword>
<protein>
    <submittedName>
        <fullName evidence="2">Uncharacterized protein</fullName>
    </submittedName>
</protein>
<gene>
    <name evidence="2" type="ORF">PoB_001165800</name>
</gene>
<name>A0AAV3YS11_9GAST</name>
<evidence type="ECO:0000313" key="2">
    <source>
        <dbReference type="EMBL" id="GFN85152.1"/>
    </source>
</evidence>
<keyword evidence="3" id="KW-1185">Reference proteome</keyword>
<organism evidence="2 3">
    <name type="scientific">Plakobranchus ocellatus</name>
    <dbReference type="NCBI Taxonomy" id="259542"/>
    <lineage>
        <taxon>Eukaryota</taxon>
        <taxon>Metazoa</taxon>
        <taxon>Spiralia</taxon>
        <taxon>Lophotrochozoa</taxon>
        <taxon>Mollusca</taxon>
        <taxon>Gastropoda</taxon>
        <taxon>Heterobranchia</taxon>
        <taxon>Euthyneura</taxon>
        <taxon>Panpulmonata</taxon>
        <taxon>Sacoglossa</taxon>
        <taxon>Placobranchoidea</taxon>
        <taxon>Plakobranchidae</taxon>
        <taxon>Plakobranchus</taxon>
    </lineage>
</organism>
<dbReference type="Proteomes" id="UP000735302">
    <property type="component" value="Unassembled WGS sequence"/>
</dbReference>
<feature type="transmembrane region" description="Helical" evidence="1">
    <location>
        <begin position="325"/>
        <end position="345"/>
    </location>
</feature>
<dbReference type="EMBL" id="BLXT01001370">
    <property type="protein sequence ID" value="GFN85152.1"/>
    <property type="molecule type" value="Genomic_DNA"/>
</dbReference>
<evidence type="ECO:0000256" key="1">
    <source>
        <dbReference type="SAM" id="Phobius"/>
    </source>
</evidence>
<dbReference type="AlphaFoldDB" id="A0AAV3YS11"/>
<evidence type="ECO:0000313" key="3">
    <source>
        <dbReference type="Proteomes" id="UP000735302"/>
    </source>
</evidence>
<sequence length="376" mass="42156">MKSCQSSVEGRKVYDGEDRQISLSADRSSVRYYRSTGCLKKSFYTDDSISGGCGCGNAAADAGGGSEGGGERAESCYCSCNNSQYTDAVSSDDSDENLNRLEIRQKTLTQKKSKAEECRKSIISKLIEKMKEIFTRRTFQPPAPSWLFRPANVILTVNKNCVTASRPRGGVTGGSGYISAHHPDAICEVTELRDGWVKNNQTFNKNDYSSNLRDFQTNARSFRSRRHVCRTDQVKPTETWFHLQRNGHESPTENRDLQVNSDISKSSSTNLDLNTTYPIDNNPKKAVSIQCKPALGLCRCCHNISPRWPLCQYRNGCVETQADRLVGLIFHCVILSVAIMAVVLARWTTEVLKFFFYLALHSAVYKGRISVRTEYR</sequence>
<proteinExistence type="predicted"/>